<dbReference type="Proteomes" id="UP000499080">
    <property type="component" value="Unassembled WGS sequence"/>
</dbReference>
<dbReference type="AlphaFoldDB" id="A0A4Y2VNL7"/>
<sequence length="99" mass="11417">MLSKKNFAVWFHCETNGRERVNRAAMAWYDGSGVWLTVSGPEESSFETRFHKRNSAVKADMVHANSVRTKLPLAGVAWKFVKVFPVRCRRRRHPTIAQN</sequence>
<evidence type="ECO:0000313" key="1">
    <source>
        <dbReference type="EMBL" id="GBO25320.1"/>
    </source>
</evidence>
<dbReference type="EMBL" id="BGPR01048308">
    <property type="protein sequence ID" value="GBO25320.1"/>
    <property type="molecule type" value="Genomic_DNA"/>
</dbReference>
<comment type="caution">
    <text evidence="1">The sequence shown here is derived from an EMBL/GenBank/DDBJ whole genome shotgun (WGS) entry which is preliminary data.</text>
</comment>
<name>A0A4Y2VNL7_ARAVE</name>
<gene>
    <name evidence="1" type="ORF">AVEN_2554_1</name>
</gene>
<accession>A0A4Y2VNL7</accession>
<evidence type="ECO:0000313" key="2">
    <source>
        <dbReference type="Proteomes" id="UP000499080"/>
    </source>
</evidence>
<reference evidence="1 2" key="1">
    <citation type="journal article" date="2019" name="Sci. Rep.">
        <title>Orb-weaving spider Araneus ventricosus genome elucidates the spidroin gene catalogue.</title>
        <authorList>
            <person name="Kono N."/>
            <person name="Nakamura H."/>
            <person name="Ohtoshi R."/>
            <person name="Moran D.A.P."/>
            <person name="Shinohara A."/>
            <person name="Yoshida Y."/>
            <person name="Fujiwara M."/>
            <person name="Mori M."/>
            <person name="Tomita M."/>
            <person name="Arakawa K."/>
        </authorList>
    </citation>
    <scope>NUCLEOTIDE SEQUENCE [LARGE SCALE GENOMIC DNA]</scope>
</reference>
<organism evidence="1 2">
    <name type="scientific">Araneus ventricosus</name>
    <name type="common">Orbweaver spider</name>
    <name type="synonym">Epeira ventricosa</name>
    <dbReference type="NCBI Taxonomy" id="182803"/>
    <lineage>
        <taxon>Eukaryota</taxon>
        <taxon>Metazoa</taxon>
        <taxon>Ecdysozoa</taxon>
        <taxon>Arthropoda</taxon>
        <taxon>Chelicerata</taxon>
        <taxon>Arachnida</taxon>
        <taxon>Araneae</taxon>
        <taxon>Araneomorphae</taxon>
        <taxon>Entelegynae</taxon>
        <taxon>Araneoidea</taxon>
        <taxon>Araneidae</taxon>
        <taxon>Araneus</taxon>
    </lineage>
</organism>
<keyword evidence="2" id="KW-1185">Reference proteome</keyword>
<proteinExistence type="predicted"/>
<protein>
    <submittedName>
        <fullName evidence="1">Uncharacterized protein</fullName>
    </submittedName>
</protein>